<keyword evidence="13" id="KW-1185">Reference proteome</keyword>
<evidence type="ECO:0000256" key="11">
    <source>
        <dbReference type="SAM" id="Phobius"/>
    </source>
</evidence>
<dbReference type="NCBIfam" id="TIGR01410">
    <property type="entry name" value="tatB"/>
    <property type="match status" value="1"/>
</dbReference>
<feature type="region of interest" description="Disordered" evidence="10">
    <location>
        <begin position="175"/>
        <end position="247"/>
    </location>
</feature>
<gene>
    <name evidence="9" type="primary">tatB</name>
    <name evidence="12" type="ORF">GCM10016234_10950</name>
</gene>
<feature type="transmembrane region" description="Helical" evidence="11">
    <location>
        <begin position="6"/>
        <end position="25"/>
    </location>
</feature>
<dbReference type="PRINTS" id="PR01506">
    <property type="entry name" value="TATBPROTEIN"/>
</dbReference>
<dbReference type="HAMAP" id="MF_00237">
    <property type="entry name" value="TatB"/>
    <property type="match status" value="1"/>
</dbReference>
<evidence type="ECO:0000256" key="6">
    <source>
        <dbReference type="ARBA" id="ARBA00022989"/>
    </source>
</evidence>
<dbReference type="Pfam" id="PF02416">
    <property type="entry name" value="TatA_B_E"/>
    <property type="match status" value="1"/>
</dbReference>
<evidence type="ECO:0000256" key="8">
    <source>
        <dbReference type="ARBA" id="ARBA00023136"/>
    </source>
</evidence>
<comment type="caution">
    <text evidence="12">The sequence shown here is derived from an EMBL/GenBank/DDBJ whole genome shotgun (WGS) entry which is preliminary data.</text>
</comment>
<evidence type="ECO:0000313" key="12">
    <source>
        <dbReference type="EMBL" id="GHD09813.1"/>
    </source>
</evidence>
<dbReference type="AlphaFoldDB" id="A0A8J3DM86"/>
<evidence type="ECO:0000256" key="2">
    <source>
        <dbReference type="ARBA" id="ARBA00022448"/>
    </source>
</evidence>
<keyword evidence="7 9" id="KW-0811">Translocation</keyword>
<comment type="similarity">
    <text evidence="9">Belongs to the TatB family.</text>
</comment>
<keyword evidence="6 9" id="KW-1133">Transmembrane helix</keyword>
<accession>A0A8J3DM86</accession>
<feature type="region of interest" description="Disordered" evidence="10">
    <location>
        <begin position="98"/>
        <end position="120"/>
    </location>
</feature>
<comment type="subcellular location">
    <subcellularLocation>
        <location evidence="9">Cell membrane</location>
        <topology evidence="9">Single-pass membrane protein</topology>
    </subcellularLocation>
    <subcellularLocation>
        <location evidence="1">Membrane</location>
        <topology evidence="1">Single-pass membrane protein</topology>
    </subcellularLocation>
</comment>
<evidence type="ECO:0000256" key="5">
    <source>
        <dbReference type="ARBA" id="ARBA00022927"/>
    </source>
</evidence>
<evidence type="ECO:0000256" key="7">
    <source>
        <dbReference type="ARBA" id="ARBA00023010"/>
    </source>
</evidence>
<evidence type="ECO:0000256" key="10">
    <source>
        <dbReference type="SAM" id="MobiDB-lite"/>
    </source>
</evidence>
<keyword evidence="5 9" id="KW-0653">Protein transport</keyword>
<dbReference type="GO" id="GO:0033281">
    <property type="term" value="C:TAT protein transport complex"/>
    <property type="evidence" value="ECO:0007669"/>
    <property type="project" value="UniProtKB-UniRule"/>
</dbReference>
<dbReference type="GO" id="GO:0043953">
    <property type="term" value="P:protein transport by the Tat complex"/>
    <property type="evidence" value="ECO:0007669"/>
    <property type="project" value="UniProtKB-UniRule"/>
</dbReference>
<feature type="compositionally biased region" description="Low complexity" evidence="10">
    <location>
        <begin position="175"/>
        <end position="188"/>
    </location>
</feature>
<reference evidence="12" key="1">
    <citation type="journal article" date="2014" name="Int. J. Syst. Evol. Microbiol.">
        <title>Complete genome sequence of Corynebacterium casei LMG S-19264T (=DSM 44701T), isolated from a smear-ripened cheese.</title>
        <authorList>
            <consortium name="US DOE Joint Genome Institute (JGI-PGF)"/>
            <person name="Walter F."/>
            <person name="Albersmeier A."/>
            <person name="Kalinowski J."/>
            <person name="Ruckert C."/>
        </authorList>
    </citation>
    <scope>NUCLEOTIDE SEQUENCE</scope>
    <source>
        <strain evidence="12">KCTC 42249</strain>
    </source>
</reference>
<comment type="function">
    <text evidence="9">Part of the twin-arginine translocation (Tat) system that transports large folded proteins containing a characteristic twin-arginine motif in their signal peptide across membranes. Together with TatC, TatB is part of a receptor directly interacting with Tat signal peptides. TatB may form an oligomeric binding site that transiently accommodates folded Tat precursor proteins before their translocation.</text>
</comment>
<evidence type="ECO:0000256" key="9">
    <source>
        <dbReference type="HAMAP-Rule" id="MF_00237"/>
    </source>
</evidence>
<keyword evidence="8 9" id="KW-0472">Membrane</keyword>
<keyword evidence="3 9" id="KW-1003">Cell membrane</keyword>
<sequence>MFEIGWTEMLVIAIVMIVVVGPKDLPKMLRTFGKFTSKMTSMAGDFRKQFDEALKEAELDDVRKSVNDLRSLNPKNEIRKAFNPMEKAAADVRAGMDSIMRPSTPAPSTPAPTEASAAEPLKTGATAVPAALTGEAPKEASGLAVPASAQPVEVVAPVAPVASAAPAPLARPSTATAAPAATPVAAADPVKKVRAPRATKAPAVAGSDAPKVKAPAKKTAAASTGMNGAAVEKPVRVRKPKETGTDT</sequence>
<dbReference type="GO" id="GO:0008320">
    <property type="term" value="F:protein transmembrane transporter activity"/>
    <property type="evidence" value="ECO:0007669"/>
    <property type="project" value="UniProtKB-UniRule"/>
</dbReference>
<evidence type="ECO:0000313" key="13">
    <source>
        <dbReference type="Proteomes" id="UP000630142"/>
    </source>
</evidence>
<dbReference type="EMBL" id="BMZQ01000001">
    <property type="protein sequence ID" value="GHD09813.1"/>
    <property type="molecule type" value="Genomic_DNA"/>
</dbReference>
<dbReference type="InterPro" id="IPR003369">
    <property type="entry name" value="TatA/B/E"/>
</dbReference>
<dbReference type="PANTHER" id="PTHR33162:SF1">
    <property type="entry name" value="SEC-INDEPENDENT PROTEIN TRANSLOCASE PROTEIN TATA, CHLOROPLASTIC"/>
    <property type="match status" value="1"/>
</dbReference>
<proteinExistence type="inferred from homology"/>
<comment type="subunit">
    <text evidence="9">The Tat system comprises two distinct complexes: a TatABC complex, containing multiple copies of TatA, TatB and TatC subunits, and a separate TatA complex, containing only TatA subunits. Substrates initially bind to the TatABC complex, which probably triggers association of the separate TatA complex to form the active translocon.</text>
</comment>
<dbReference type="InterPro" id="IPR018448">
    <property type="entry name" value="TatB"/>
</dbReference>
<keyword evidence="2 9" id="KW-0813">Transport</keyword>
<evidence type="ECO:0000256" key="4">
    <source>
        <dbReference type="ARBA" id="ARBA00022692"/>
    </source>
</evidence>
<dbReference type="RefSeq" id="WP_189502314.1">
    <property type="nucleotide sequence ID" value="NZ_BMZQ01000001.1"/>
</dbReference>
<keyword evidence="4 9" id="KW-0812">Transmembrane</keyword>
<dbReference type="Gene3D" id="1.20.5.3310">
    <property type="match status" value="1"/>
</dbReference>
<organism evidence="12 13">
    <name type="scientific">Tianweitania populi</name>
    <dbReference type="NCBI Taxonomy" id="1607949"/>
    <lineage>
        <taxon>Bacteria</taxon>
        <taxon>Pseudomonadati</taxon>
        <taxon>Pseudomonadota</taxon>
        <taxon>Alphaproteobacteria</taxon>
        <taxon>Hyphomicrobiales</taxon>
        <taxon>Phyllobacteriaceae</taxon>
        <taxon>Tianweitania</taxon>
    </lineage>
</organism>
<reference evidence="12" key="2">
    <citation type="submission" date="2020-09" db="EMBL/GenBank/DDBJ databases">
        <authorList>
            <person name="Sun Q."/>
            <person name="Kim S."/>
        </authorList>
    </citation>
    <scope>NUCLEOTIDE SEQUENCE</scope>
    <source>
        <strain evidence="12">KCTC 42249</strain>
    </source>
</reference>
<evidence type="ECO:0000256" key="3">
    <source>
        <dbReference type="ARBA" id="ARBA00022475"/>
    </source>
</evidence>
<name>A0A8J3DM86_9HYPH</name>
<feature type="compositionally biased region" description="Low complexity" evidence="10">
    <location>
        <begin position="111"/>
        <end position="120"/>
    </location>
</feature>
<dbReference type="PANTHER" id="PTHR33162">
    <property type="entry name" value="SEC-INDEPENDENT PROTEIN TRANSLOCASE PROTEIN TATA, CHLOROPLASTIC"/>
    <property type="match status" value="1"/>
</dbReference>
<protein>
    <recommendedName>
        <fullName evidence="9">Sec-independent protein translocase protein TatB</fullName>
    </recommendedName>
</protein>
<evidence type="ECO:0000256" key="1">
    <source>
        <dbReference type="ARBA" id="ARBA00004167"/>
    </source>
</evidence>
<dbReference type="Proteomes" id="UP000630142">
    <property type="component" value="Unassembled WGS sequence"/>
</dbReference>